<comment type="caution">
    <text evidence="10">The sequence shown here is derived from an EMBL/GenBank/DDBJ whole genome shotgun (WGS) entry which is preliminary data.</text>
</comment>
<keyword evidence="4 7" id="KW-0812">Transmembrane</keyword>
<dbReference type="InterPro" id="IPR008969">
    <property type="entry name" value="CarboxyPept-like_regulatory"/>
</dbReference>
<dbReference type="SUPFAM" id="SSF49464">
    <property type="entry name" value="Carboxypeptidase regulatory domain-like"/>
    <property type="match status" value="1"/>
</dbReference>
<evidence type="ECO:0000313" key="10">
    <source>
        <dbReference type="EMBL" id="GAO42784.1"/>
    </source>
</evidence>
<keyword evidence="2 7" id="KW-0813">Transport</keyword>
<reference evidence="10 11" key="1">
    <citation type="submission" date="2015-04" db="EMBL/GenBank/DDBJ databases">
        <title>Whole genome shotgun sequence of Flavihumibacter petaseus NBRC 106054.</title>
        <authorList>
            <person name="Miyazawa S."/>
            <person name="Hosoyama A."/>
            <person name="Hashimoto M."/>
            <person name="Noguchi M."/>
            <person name="Tsuchikane K."/>
            <person name="Ohji S."/>
            <person name="Yamazoe A."/>
            <person name="Ichikawa N."/>
            <person name="Kimura A."/>
            <person name="Fujita N."/>
        </authorList>
    </citation>
    <scope>NUCLEOTIDE SEQUENCE [LARGE SCALE GENOMIC DNA]</scope>
    <source>
        <strain evidence="10 11">NBRC 106054</strain>
    </source>
</reference>
<protein>
    <submittedName>
        <fullName evidence="10">Putative TonB-dependent receptor</fullName>
    </submittedName>
</protein>
<dbReference type="Gene3D" id="2.170.130.10">
    <property type="entry name" value="TonB-dependent receptor, plug domain"/>
    <property type="match status" value="1"/>
</dbReference>
<dbReference type="RefSeq" id="WP_083990192.1">
    <property type="nucleotide sequence ID" value="NZ_BBWV01000001.1"/>
</dbReference>
<gene>
    <name evidence="10" type="ORF">FPE01S_01_18020</name>
</gene>
<dbReference type="EMBL" id="BBWV01000001">
    <property type="protein sequence ID" value="GAO42784.1"/>
    <property type="molecule type" value="Genomic_DNA"/>
</dbReference>
<evidence type="ECO:0000256" key="6">
    <source>
        <dbReference type="ARBA" id="ARBA00023237"/>
    </source>
</evidence>
<dbReference type="InterPro" id="IPR023996">
    <property type="entry name" value="TonB-dep_OMP_SusC/RagA"/>
</dbReference>
<evidence type="ECO:0000256" key="8">
    <source>
        <dbReference type="SAM" id="SignalP"/>
    </source>
</evidence>
<accession>A0A0E9MYU8</accession>
<feature type="signal peptide" evidence="8">
    <location>
        <begin position="1"/>
        <end position="19"/>
    </location>
</feature>
<evidence type="ECO:0000256" key="5">
    <source>
        <dbReference type="ARBA" id="ARBA00023136"/>
    </source>
</evidence>
<dbReference type="OrthoDB" id="899266at2"/>
<organism evidence="10 11">
    <name type="scientific">Flavihumibacter petaseus NBRC 106054</name>
    <dbReference type="NCBI Taxonomy" id="1220578"/>
    <lineage>
        <taxon>Bacteria</taxon>
        <taxon>Pseudomonadati</taxon>
        <taxon>Bacteroidota</taxon>
        <taxon>Chitinophagia</taxon>
        <taxon>Chitinophagales</taxon>
        <taxon>Chitinophagaceae</taxon>
        <taxon>Flavihumibacter</taxon>
    </lineage>
</organism>
<evidence type="ECO:0000313" key="11">
    <source>
        <dbReference type="Proteomes" id="UP000033121"/>
    </source>
</evidence>
<evidence type="ECO:0000256" key="3">
    <source>
        <dbReference type="ARBA" id="ARBA00022452"/>
    </source>
</evidence>
<dbReference type="Proteomes" id="UP000033121">
    <property type="component" value="Unassembled WGS sequence"/>
</dbReference>
<dbReference type="Pfam" id="PF13715">
    <property type="entry name" value="CarbopepD_reg_2"/>
    <property type="match status" value="1"/>
</dbReference>
<evidence type="ECO:0000256" key="7">
    <source>
        <dbReference type="PROSITE-ProRule" id="PRU01360"/>
    </source>
</evidence>
<evidence type="ECO:0000256" key="2">
    <source>
        <dbReference type="ARBA" id="ARBA00022448"/>
    </source>
</evidence>
<dbReference type="NCBIfam" id="TIGR04056">
    <property type="entry name" value="OMP_RagA_SusC"/>
    <property type="match status" value="1"/>
</dbReference>
<dbReference type="GO" id="GO:0009279">
    <property type="term" value="C:cell outer membrane"/>
    <property type="evidence" value="ECO:0007669"/>
    <property type="project" value="UniProtKB-SubCell"/>
</dbReference>
<feature type="chain" id="PRO_5002430011" evidence="8">
    <location>
        <begin position="20"/>
        <end position="1018"/>
    </location>
</feature>
<dbReference type="InterPro" id="IPR012910">
    <property type="entry name" value="Plug_dom"/>
</dbReference>
<dbReference type="Gene3D" id="2.40.170.20">
    <property type="entry name" value="TonB-dependent receptor, beta-barrel domain"/>
    <property type="match status" value="1"/>
</dbReference>
<keyword evidence="3 7" id="KW-1134">Transmembrane beta strand</keyword>
<keyword evidence="8" id="KW-0732">Signal</keyword>
<proteinExistence type="inferred from homology"/>
<dbReference type="InterPro" id="IPR023997">
    <property type="entry name" value="TonB-dep_OMP_SusC/RagA_CS"/>
</dbReference>
<dbReference type="NCBIfam" id="TIGR04057">
    <property type="entry name" value="SusC_RagA_signa"/>
    <property type="match status" value="1"/>
</dbReference>
<dbReference type="STRING" id="1220578.FPE01S_01_18020"/>
<name>A0A0E9MYU8_9BACT</name>
<dbReference type="InterPro" id="IPR036942">
    <property type="entry name" value="Beta-barrel_TonB_sf"/>
</dbReference>
<evidence type="ECO:0000256" key="1">
    <source>
        <dbReference type="ARBA" id="ARBA00004571"/>
    </source>
</evidence>
<evidence type="ECO:0000259" key="9">
    <source>
        <dbReference type="Pfam" id="PF07715"/>
    </source>
</evidence>
<dbReference type="InterPro" id="IPR037066">
    <property type="entry name" value="Plug_dom_sf"/>
</dbReference>
<dbReference type="InterPro" id="IPR039426">
    <property type="entry name" value="TonB-dep_rcpt-like"/>
</dbReference>
<dbReference type="AlphaFoldDB" id="A0A0E9MYU8"/>
<sequence>MRKLGLALFVILSCLQLLAQEVKTRTARSGHVATANGEPLPATIKNRSTKVSVSADIKGDFSIAASDGDVLEISSVGYVTQQVSVSGTTHISIVLKAGDGKMDEVVVVGYGSQKKVNLSGAVNTVKVSNLTNRPINSLTKSLQGQVPGVTVIARPGDVGNDMGSINIRGRGNLGTSEPFYVIDGVPVSSGDFARINPADIESMSILKDAAASAIYGSRAAFGVVLVTTKKGKEGKMQVDLNAYYGSQKAVVLPDVLGSPDYATLMNEAYTNAGRSPVYTDEQIQKFRDGSDPDLYPNTDWYAATLKKSAPIWQTDLSVMGGGKTRYYMGASVMKQGSLIPGKDLTRYSLRANTESQISEIFKIGTNLSYIRDGFNNEGGSFSLTSLARMVPATVNKQSDGSWGTMTGGTVNAGNGGNNPLRSIAEGGRQSYETDRFIGSLNANLRPVKGLSLDGMFSYNAYGSRTSTFVSEMQPLINWLTKEPIESTRRFPNRLDEAWVKQSTLLAQFFATYDYQLKDHGFRLMGGASYENYNYRTLGAFRRDFINNELNAINAGSPGIAASDLGNNGDIQQNAFQSYFGRFNYNFAEKYFLEANIRFDASSKFAPGHRWGNFPSLSAAWRISKEDFFNVSWVDELKLRGSWGKLGNVNNVGNYDFYDGMSTGTVGILDNAFLTGIYQTRLANPNLTWEKVDMTNLGLDANLFHNKLTVQVDAFKKTTNDILLQMPIPFEWGVPGNTQPNNAGIVENKGIELSLGHNNHIGDFTYSISGNLSKIWNSITYLAGQDNQVTGDYYVYRQGQAIGSFYMYQADGLFVSDEEVANHASQSSSTKAGDIKFVDQNKDNIINGDDRVIVGNDVPYFNYGINLSAGYKGFDLNIMGQGVSGVSLYLPLEASWAFFNGAGVREYNLHRWTKENPDPNAAYPRLLMSADNTQNQVNNSFWLYDGDYFRIKVLSLGYSLPSSVIKKLKMQRIRFYLSSNNLFTIRAEKRMKDFDPEMASQRATYPQLKTFSAGLNVTF</sequence>
<keyword evidence="11" id="KW-1185">Reference proteome</keyword>
<dbReference type="PROSITE" id="PS52016">
    <property type="entry name" value="TONB_DEPENDENT_REC_3"/>
    <property type="match status" value="1"/>
</dbReference>
<keyword evidence="10" id="KW-0675">Receptor</keyword>
<keyword evidence="6 7" id="KW-0998">Cell outer membrane</keyword>
<dbReference type="SUPFAM" id="SSF56935">
    <property type="entry name" value="Porins"/>
    <property type="match status" value="1"/>
</dbReference>
<comment type="subcellular location">
    <subcellularLocation>
        <location evidence="1 7">Cell outer membrane</location>
        <topology evidence="1 7">Multi-pass membrane protein</topology>
    </subcellularLocation>
</comment>
<keyword evidence="5 7" id="KW-0472">Membrane</keyword>
<evidence type="ECO:0000256" key="4">
    <source>
        <dbReference type="ARBA" id="ARBA00022692"/>
    </source>
</evidence>
<feature type="domain" description="TonB-dependent receptor plug" evidence="9">
    <location>
        <begin position="115"/>
        <end position="223"/>
    </location>
</feature>
<comment type="similarity">
    <text evidence="7">Belongs to the TonB-dependent receptor family.</text>
</comment>
<dbReference type="Pfam" id="PF07715">
    <property type="entry name" value="Plug"/>
    <property type="match status" value="1"/>
</dbReference>